<dbReference type="EMBL" id="FOBL01000024">
    <property type="protein sequence ID" value="SEM08270.1"/>
    <property type="molecule type" value="Genomic_DNA"/>
</dbReference>
<protein>
    <submittedName>
        <fullName evidence="1">Uncharacterized protein</fullName>
    </submittedName>
</protein>
<sequence length="49" mass="6015">MWKDKDENLYPFSYILEGRYASADVYPHDEELDRDKVLIRRTRLIIQLE</sequence>
<name>A0A1H7VGM5_9LACT</name>
<evidence type="ECO:0000313" key="1">
    <source>
        <dbReference type="EMBL" id="SEM08270.1"/>
    </source>
</evidence>
<dbReference type="AlphaFoldDB" id="A0A1H7VGM5"/>
<evidence type="ECO:0000313" key="2">
    <source>
        <dbReference type="Proteomes" id="UP000198548"/>
    </source>
</evidence>
<gene>
    <name evidence="1" type="ORF">SAMN04488100_12436</name>
</gene>
<reference evidence="1 2" key="1">
    <citation type="submission" date="2016-10" db="EMBL/GenBank/DDBJ databases">
        <authorList>
            <person name="de Groot N.N."/>
        </authorList>
    </citation>
    <scope>NUCLEOTIDE SEQUENCE [LARGE SCALE GENOMIC DNA]</scope>
    <source>
        <strain evidence="1 2">DSM 19182</strain>
    </source>
</reference>
<proteinExistence type="predicted"/>
<accession>A0A1H7VGM5</accession>
<organism evidence="1 2">
    <name type="scientific">Alkalibacterium putridalgicola</name>
    <dbReference type="NCBI Taxonomy" id="426703"/>
    <lineage>
        <taxon>Bacteria</taxon>
        <taxon>Bacillati</taxon>
        <taxon>Bacillota</taxon>
        <taxon>Bacilli</taxon>
        <taxon>Lactobacillales</taxon>
        <taxon>Carnobacteriaceae</taxon>
        <taxon>Alkalibacterium</taxon>
    </lineage>
</organism>
<dbReference type="Proteomes" id="UP000198548">
    <property type="component" value="Unassembled WGS sequence"/>
</dbReference>